<dbReference type="Pfam" id="PF06475">
    <property type="entry name" value="Glycolipid_bind"/>
    <property type="match status" value="1"/>
</dbReference>
<dbReference type="InterPro" id="IPR009467">
    <property type="entry name" value="Glycolipid-bd_prot_put"/>
</dbReference>
<accession>A0A7K1FNS4</accession>
<name>A0A7K1FNS4_9ACTN</name>
<dbReference type="AlphaFoldDB" id="A0A7K1FNS4"/>
<reference evidence="2 3" key="1">
    <citation type="submission" date="2019-11" db="EMBL/GenBank/DDBJ databases">
        <authorList>
            <person name="Jiang L.-Q."/>
        </authorList>
    </citation>
    <scope>NUCLEOTIDE SEQUENCE [LARGE SCALE GENOMIC DNA]</scope>
    <source>
        <strain evidence="2 3">YIM 132087</strain>
    </source>
</reference>
<keyword evidence="3" id="KW-1185">Reference proteome</keyword>
<gene>
    <name evidence="2" type="ORF">GIS00_13080</name>
</gene>
<protein>
    <submittedName>
        <fullName evidence="2">Glycolipid-binding family protein</fullName>
    </submittedName>
</protein>
<feature type="region of interest" description="Disordered" evidence="1">
    <location>
        <begin position="1"/>
        <end position="25"/>
    </location>
</feature>
<comment type="caution">
    <text evidence="2">The sequence shown here is derived from an EMBL/GenBank/DDBJ whole genome shotgun (WGS) entry which is preliminary data.</text>
</comment>
<dbReference type="SUPFAM" id="SSF159275">
    <property type="entry name" value="PA1994-like"/>
    <property type="match status" value="1"/>
</dbReference>
<sequence length="192" mass="21749">MTDGPAQDNPTIVGWRRTDERSGHSVGRLARRDEHWVAQGSEVLADGPEPFSCHFTVELDAGWITRDARITCLDRTRDFSTTLVADRSRRWTVAGEERPDLDGYIDIDIAATPLTNTFPIRRLQHLPIGASSTSPVAWVEIPSMRVVRVEQTYRRLGERDWEYSDPTHGAFVLGVDREGLVIDYQGFATRIR</sequence>
<evidence type="ECO:0000256" key="1">
    <source>
        <dbReference type="SAM" id="MobiDB-lite"/>
    </source>
</evidence>
<evidence type="ECO:0000313" key="3">
    <source>
        <dbReference type="Proteomes" id="UP000460221"/>
    </source>
</evidence>
<dbReference type="RefSeq" id="WP_154768873.1">
    <property type="nucleotide sequence ID" value="NZ_WLYK01000005.1"/>
</dbReference>
<dbReference type="EMBL" id="WLYK01000005">
    <property type="protein sequence ID" value="MTD14873.1"/>
    <property type="molecule type" value="Genomic_DNA"/>
</dbReference>
<organism evidence="2 3">
    <name type="scientific">Nakamurella alba</name>
    <dbReference type="NCBI Taxonomy" id="2665158"/>
    <lineage>
        <taxon>Bacteria</taxon>
        <taxon>Bacillati</taxon>
        <taxon>Actinomycetota</taxon>
        <taxon>Actinomycetes</taxon>
        <taxon>Nakamurellales</taxon>
        <taxon>Nakamurellaceae</taxon>
        <taxon>Nakamurella</taxon>
    </lineage>
</organism>
<dbReference type="Proteomes" id="UP000460221">
    <property type="component" value="Unassembled WGS sequence"/>
</dbReference>
<proteinExistence type="predicted"/>
<evidence type="ECO:0000313" key="2">
    <source>
        <dbReference type="EMBL" id="MTD14873.1"/>
    </source>
</evidence>